<dbReference type="KEGG" id="mseb:RE474_11490"/>
<evidence type="ECO:0000313" key="1">
    <source>
        <dbReference type="EMBL" id="WMW24696.1"/>
    </source>
</evidence>
<protein>
    <submittedName>
        <fullName evidence="1">Uncharacterized protein</fullName>
    </submittedName>
</protein>
<proteinExistence type="predicted"/>
<name>A0AA51UJH1_9EURY</name>
<accession>A0AA51UJH1</accession>
<dbReference type="RefSeq" id="WP_309310505.1">
    <property type="nucleotide sequence ID" value="NZ_CP133592.1"/>
</dbReference>
<reference evidence="1 2" key="1">
    <citation type="submission" date="2023-08" db="EMBL/GenBank/DDBJ databases">
        <title>Methanolobus mangrovi sp. nov. and Methanolobus sediminis sp. nov, two novel methylotrophic methanogens isolated from mangrove sediments in China.</title>
        <authorList>
            <person name="Zhou J."/>
        </authorList>
    </citation>
    <scope>NUCLEOTIDE SEQUENCE [LARGE SCALE GENOMIC DNA]</scope>
    <source>
        <strain evidence="1 2">FTZ6</strain>
    </source>
</reference>
<dbReference type="Proteomes" id="UP001182908">
    <property type="component" value="Chromosome"/>
</dbReference>
<dbReference type="EMBL" id="CP133592">
    <property type="protein sequence ID" value="WMW24696.1"/>
    <property type="molecule type" value="Genomic_DNA"/>
</dbReference>
<keyword evidence="2" id="KW-1185">Reference proteome</keyword>
<evidence type="ECO:0000313" key="2">
    <source>
        <dbReference type="Proteomes" id="UP001182908"/>
    </source>
</evidence>
<organism evidence="1 2">
    <name type="scientific">Methanolobus sediminis</name>
    <dbReference type="NCBI Taxonomy" id="3072978"/>
    <lineage>
        <taxon>Archaea</taxon>
        <taxon>Methanobacteriati</taxon>
        <taxon>Methanobacteriota</taxon>
        <taxon>Stenosarchaea group</taxon>
        <taxon>Methanomicrobia</taxon>
        <taxon>Methanosarcinales</taxon>
        <taxon>Methanosarcinaceae</taxon>
        <taxon>Methanolobus</taxon>
    </lineage>
</organism>
<gene>
    <name evidence="1" type="ORF">RE474_11490</name>
</gene>
<dbReference type="AlphaFoldDB" id="A0AA51UJH1"/>
<dbReference type="GeneID" id="84233349"/>
<sequence>MNQTDINQTVTTLVADRKDVLESLAATGSPTEKALAETFLEISAGV</sequence>